<comment type="caution">
    <text evidence="3">The sequence shown here is derived from an EMBL/GenBank/DDBJ whole genome shotgun (WGS) entry which is preliminary data.</text>
</comment>
<evidence type="ECO:0000256" key="2">
    <source>
        <dbReference type="SAM" id="Phobius"/>
    </source>
</evidence>
<dbReference type="Pfam" id="PF00328">
    <property type="entry name" value="His_Phos_2"/>
    <property type="match status" value="1"/>
</dbReference>
<evidence type="ECO:0000313" key="4">
    <source>
        <dbReference type="Proteomes" id="UP001465976"/>
    </source>
</evidence>
<gene>
    <name evidence="3" type="ORF">V5O48_009499</name>
</gene>
<name>A0ABR3FBJ0_9AGAR</name>
<feature type="transmembrane region" description="Helical" evidence="2">
    <location>
        <begin position="384"/>
        <end position="404"/>
    </location>
</feature>
<dbReference type="SUPFAM" id="SSF53254">
    <property type="entry name" value="Phosphoglycerate mutase-like"/>
    <property type="match status" value="1"/>
</dbReference>
<protein>
    <submittedName>
        <fullName evidence="3">Uncharacterized protein</fullName>
    </submittedName>
</protein>
<reference evidence="3 4" key="1">
    <citation type="submission" date="2024-02" db="EMBL/GenBank/DDBJ databases">
        <title>A draft genome for the cacao thread blight pathogen Marasmius crinis-equi.</title>
        <authorList>
            <person name="Cohen S.P."/>
            <person name="Baruah I.K."/>
            <person name="Amoako-Attah I."/>
            <person name="Bukari Y."/>
            <person name="Meinhardt L.W."/>
            <person name="Bailey B.A."/>
        </authorList>
    </citation>
    <scope>NUCLEOTIDE SEQUENCE [LARGE SCALE GENOMIC DNA]</scope>
    <source>
        <strain evidence="3 4">GH-76</strain>
    </source>
</reference>
<dbReference type="EMBL" id="JBAHYK010000627">
    <property type="protein sequence ID" value="KAL0572459.1"/>
    <property type="molecule type" value="Genomic_DNA"/>
</dbReference>
<sequence length="442" mass="49950">MGKVIGSVVIARNGGRTHYYQDPKSYKGTFTETTALGEVESFNLGALFRDLYLNPSSSSYIEGMRPDVVNNKQIKVRVKAGGEGTVIFDSAIAFLQGMFPPTTKNKIVLANETTVMAPLQGYQYVPVETVEPVNDRSLESWTDCPKFSKHVADFYKSDQFRQKEKDAQPFFNVAKDFLFGRPATLENAYNIFDYMNTELTYNKTYAHRLLPRLIEQARVFADFKENGVFSDNETSGIGNIAGRTMLHTILSSLERISFNADPLKFTLVETSYPPFISFFHEVEVIKEHPELKAIPDFGSALVIELRRGSPPDLRDFLRFKFKNGTSSDFKTLYVYGHRADIPLTEFIYKSKGGAITSNKQWAEVCGRRRILGIEMLEGTENPTWFTLAFAVVSVFGLFVFSKLVKKVHQKVKNARRVRLEGQESEIAPMINPVEKRVVTAAV</sequence>
<keyword evidence="4" id="KW-1185">Reference proteome</keyword>
<accession>A0ABR3FBJ0</accession>
<keyword evidence="2" id="KW-0812">Transmembrane</keyword>
<dbReference type="Gene3D" id="3.40.50.1240">
    <property type="entry name" value="Phosphoglycerate mutase-like"/>
    <property type="match status" value="1"/>
</dbReference>
<comment type="similarity">
    <text evidence="1">Belongs to the histidine acid phosphatase family.</text>
</comment>
<dbReference type="Proteomes" id="UP001465976">
    <property type="component" value="Unassembled WGS sequence"/>
</dbReference>
<evidence type="ECO:0000313" key="3">
    <source>
        <dbReference type="EMBL" id="KAL0572459.1"/>
    </source>
</evidence>
<dbReference type="PANTHER" id="PTHR11567:SF142">
    <property type="entry name" value="PHOSPHOGLYCERATE MUTASE-LIKE PROTEIN"/>
    <property type="match status" value="1"/>
</dbReference>
<dbReference type="InterPro" id="IPR050645">
    <property type="entry name" value="Histidine_acid_phosphatase"/>
</dbReference>
<proteinExistence type="inferred from homology"/>
<dbReference type="PANTHER" id="PTHR11567">
    <property type="entry name" value="ACID PHOSPHATASE-RELATED"/>
    <property type="match status" value="1"/>
</dbReference>
<keyword evidence="2" id="KW-1133">Transmembrane helix</keyword>
<organism evidence="3 4">
    <name type="scientific">Marasmius crinis-equi</name>
    <dbReference type="NCBI Taxonomy" id="585013"/>
    <lineage>
        <taxon>Eukaryota</taxon>
        <taxon>Fungi</taxon>
        <taxon>Dikarya</taxon>
        <taxon>Basidiomycota</taxon>
        <taxon>Agaricomycotina</taxon>
        <taxon>Agaricomycetes</taxon>
        <taxon>Agaricomycetidae</taxon>
        <taxon>Agaricales</taxon>
        <taxon>Marasmiineae</taxon>
        <taxon>Marasmiaceae</taxon>
        <taxon>Marasmius</taxon>
    </lineage>
</organism>
<keyword evidence="2" id="KW-0472">Membrane</keyword>
<dbReference type="InterPro" id="IPR000560">
    <property type="entry name" value="His_Pase_clade-2"/>
</dbReference>
<dbReference type="InterPro" id="IPR029033">
    <property type="entry name" value="His_PPase_superfam"/>
</dbReference>
<evidence type="ECO:0000256" key="1">
    <source>
        <dbReference type="ARBA" id="ARBA00005375"/>
    </source>
</evidence>